<evidence type="ECO:0000259" key="2">
    <source>
        <dbReference type="Pfam" id="PF00561"/>
    </source>
</evidence>
<dbReference type="InterPro" id="IPR029058">
    <property type="entry name" value="AB_hydrolase_fold"/>
</dbReference>
<evidence type="ECO:0000313" key="4">
    <source>
        <dbReference type="Proteomes" id="UP001515660"/>
    </source>
</evidence>
<reference evidence="3 4" key="1">
    <citation type="journal article" date="2022" name="Microorganisms">
        <title>Genome Sequence and Characterization of a Xanthorhodopsin-Containing, Aerobic Anoxygenic Phototrophic Rhodobacter Species, Isolated from Mesophilic Conditions at Yellowstone National Park.</title>
        <authorList>
            <person name="Kyndt J.A."/>
            <person name="Robertson S."/>
            <person name="Shoffstall I.B."/>
            <person name="Ramaley R.F."/>
            <person name="Meyer T.E."/>
        </authorList>
    </citation>
    <scope>NUCLEOTIDE SEQUENCE [LARGE SCALE GENOMIC DNA]</scope>
    <source>
        <strain evidence="3 4">M37P</strain>
    </source>
</reference>
<feature type="domain" description="AB hydrolase-1" evidence="2">
    <location>
        <begin position="17"/>
        <end position="245"/>
    </location>
</feature>
<dbReference type="GO" id="GO:0016787">
    <property type="term" value="F:hydrolase activity"/>
    <property type="evidence" value="ECO:0007669"/>
    <property type="project" value="UniProtKB-KW"/>
</dbReference>
<dbReference type="Pfam" id="PF00561">
    <property type="entry name" value="Abhydrolase_1"/>
    <property type="match status" value="1"/>
</dbReference>
<sequence length="261" mass="28802">MTFNGTAYDLTGPEDAPVVALIHGLGLTRAVWQWLLPELTNFRVLTYDLIGHGQTAPPEGDPTLTDLSDQLAALLDHLHIDKAAVVGFSLGGMIARRFAQDHRDRTTALVVLHSAHRRSEKQQAAILYRLAQAEAEGPEATVELALQRWYTEAAQATRPDLMDLTRRWVLANRREVYVKLYRILAHGVDEIVAPTPPLTVPTLVLTGDEDHGNNPAMSMAIAGEIPRARLVILKGLRHMALAEAPEAVNRPVVDFLTEVLR</sequence>
<evidence type="ECO:0000256" key="1">
    <source>
        <dbReference type="ARBA" id="ARBA00022801"/>
    </source>
</evidence>
<dbReference type="RefSeq" id="WP_166401325.1">
    <property type="nucleotide sequence ID" value="NZ_JAANHS010000001.1"/>
</dbReference>
<dbReference type="SUPFAM" id="SSF53474">
    <property type="entry name" value="alpha/beta-Hydrolases"/>
    <property type="match status" value="1"/>
</dbReference>
<dbReference type="Proteomes" id="UP001515660">
    <property type="component" value="Unassembled WGS sequence"/>
</dbReference>
<keyword evidence="4" id="KW-1185">Reference proteome</keyword>
<dbReference type="Gene3D" id="3.40.50.1820">
    <property type="entry name" value="alpha/beta hydrolase"/>
    <property type="match status" value="1"/>
</dbReference>
<proteinExistence type="predicted"/>
<dbReference type="PANTHER" id="PTHR43798">
    <property type="entry name" value="MONOACYLGLYCEROL LIPASE"/>
    <property type="match status" value="1"/>
</dbReference>
<comment type="caution">
    <text evidence="3">The sequence shown here is derived from an EMBL/GenBank/DDBJ whole genome shotgun (WGS) entry which is preliminary data.</text>
</comment>
<organism evidence="3 4">
    <name type="scientific">Rhodobacter calidifons</name>
    <dbReference type="NCBI Taxonomy" id="2715277"/>
    <lineage>
        <taxon>Bacteria</taxon>
        <taxon>Pseudomonadati</taxon>
        <taxon>Pseudomonadota</taxon>
        <taxon>Alphaproteobacteria</taxon>
        <taxon>Rhodobacterales</taxon>
        <taxon>Rhodobacter group</taxon>
        <taxon>Rhodobacter</taxon>
    </lineage>
</organism>
<gene>
    <name evidence="3" type="ORF">G8O29_00780</name>
</gene>
<accession>A0ABX0G314</accession>
<name>A0ABX0G314_9RHOB</name>
<dbReference type="InterPro" id="IPR000073">
    <property type="entry name" value="AB_hydrolase_1"/>
</dbReference>
<dbReference type="EMBL" id="JAANHS010000001">
    <property type="protein sequence ID" value="NHB75273.1"/>
    <property type="molecule type" value="Genomic_DNA"/>
</dbReference>
<dbReference type="PANTHER" id="PTHR43798:SF31">
    <property type="entry name" value="AB HYDROLASE SUPERFAMILY PROTEIN YCLE"/>
    <property type="match status" value="1"/>
</dbReference>
<protein>
    <submittedName>
        <fullName evidence="3">Alpha/beta fold hydrolase</fullName>
    </submittedName>
</protein>
<evidence type="ECO:0000313" key="3">
    <source>
        <dbReference type="EMBL" id="NHB75273.1"/>
    </source>
</evidence>
<keyword evidence="1 3" id="KW-0378">Hydrolase</keyword>
<dbReference type="PRINTS" id="PR00111">
    <property type="entry name" value="ABHYDROLASE"/>
</dbReference>
<dbReference type="InterPro" id="IPR050266">
    <property type="entry name" value="AB_hydrolase_sf"/>
</dbReference>